<evidence type="ECO:0000313" key="1">
    <source>
        <dbReference type="EMBL" id="MBK0396756.1"/>
    </source>
</evidence>
<name>A0ABS1BU00_9NEIS</name>
<dbReference type="EMBL" id="JAEHNZ010000003">
    <property type="protein sequence ID" value="MBK0396756.1"/>
    <property type="molecule type" value="Genomic_DNA"/>
</dbReference>
<accession>A0ABS1BU00</accession>
<dbReference type="Proteomes" id="UP000614058">
    <property type="component" value="Unassembled WGS sequence"/>
</dbReference>
<reference evidence="1 2" key="1">
    <citation type="journal article" date="2021" name="Pathogens">
        <title>Isolation and Characterization of Kingella bonacorsii sp. nov., A Novel Kingella Species Detected in a Stable Periodontitis Subject.</title>
        <authorList>
            <person name="Antezack A."/>
            <person name="Boxberger M."/>
            <person name="Rolland C."/>
            <person name="Monnet-Corti V."/>
            <person name="La Scola B."/>
        </authorList>
    </citation>
    <scope>NUCLEOTIDE SEQUENCE [LARGE SCALE GENOMIC DNA]</scope>
    <source>
        <strain evidence="1 2">Marseille-Q4569</strain>
    </source>
</reference>
<keyword evidence="2" id="KW-1185">Reference proteome</keyword>
<dbReference type="RefSeq" id="WP_003796963.1">
    <property type="nucleotide sequence ID" value="NZ_JAEHNZ010000003.1"/>
</dbReference>
<gene>
    <name evidence="1" type="ORF">JDW22_09280</name>
</gene>
<proteinExistence type="predicted"/>
<organism evidence="1 2">
    <name type="scientific">Kingella bonacorsii</name>
    <dbReference type="NCBI Taxonomy" id="2796361"/>
    <lineage>
        <taxon>Bacteria</taxon>
        <taxon>Pseudomonadati</taxon>
        <taxon>Pseudomonadota</taxon>
        <taxon>Betaproteobacteria</taxon>
        <taxon>Neisseriales</taxon>
        <taxon>Neisseriaceae</taxon>
        <taxon>Kingella</taxon>
    </lineage>
</organism>
<evidence type="ECO:0000313" key="2">
    <source>
        <dbReference type="Proteomes" id="UP000614058"/>
    </source>
</evidence>
<dbReference type="GeneID" id="84905994"/>
<comment type="caution">
    <text evidence="1">The sequence shown here is derived from an EMBL/GenBank/DDBJ whole genome shotgun (WGS) entry which is preliminary data.</text>
</comment>
<sequence length="112" mass="12587">MITLDIYFNKLAGNGITLTAKQPFSNSRMLVANFAYLAQAMNEWQQAAKMAGGYKPHSKWTGTLFVTPVRFNVRENLADGLSQIECKCLRDTGIECNMKVVEICYQGKPVEF</sequence>
<protein>
    <submittedName>
        <fullName evidence="1">Uncharacterized protein</fullName>
    </submittedName>
</protein>